<dbReference type="GO" id="GO:0003700">
    <property type="term" value="F:DNA-binding transcription factor activity"/>
    <property type="evidence" value="ECO:0007669"/>
    <property type="project" value="InterPro"/>
</dbReference>
<protein>
    <submittedName>
        <fullName evidence="3">DNA-binding transcriptional MerR regulator</fullName>
    </submittedName>
</protein>
<keyword evidence="4" id="KW-1185">Reference proteome</keyword>
<feature type="domain" description="HTH merR-type" evidence="2">
    <location>
        <begin position="9"/>
        <end position="79"/>
    </location>
</feature>
<evidence type="ECO:0000313" key="3">
    <source>
        <dbReference type="EMBL" id="ROP40334.1"/>
    </source>
</evidence>
<dbReference type="SUPFAM" id="SSF46955">
    <property type="entry name" value="Putative DNA-binding domain"/>
    <property type="match status" value="1"/>
</dbReference>
<dbReference type="PROSITE" id="PS50937">
    <property type="entry name" value="HTH_MERR_2"/>
    <property type="match status" value="1"/>
</dbReference>
<dbReference type="SUPFAM" id="SSF55136">
    <property type="entry name" value="Probable bacterial effector-binding domain"/>
    <property type="match status" value="1"/>
</dbReference>
<dbReference type="SMART" id="SM00871">
    <property type="entry name" value="AraC_E_bind"/>
    <property type="match status" value="1"/>
</dbReference>
<dbReference type="Gene3D" id="1.10.1660.10">
    <property type="match status" value="1"/>
</dbReference>
<dbReference type="InterPro" id="IPR010499">
    <property type="entry name" value="AraC_E-bd"/>
</dbReference>
<evidence type="ECO:0000256" key="1">
    <source>
        <dbReference type="ARBA" id="ARBA00023125"/>
    </source>
</evidence>
<gene>
    <name evidence="3" type="ORF">EDD40_5742</name>
</gene>
<dbReference type="Gene3D" id="3.20.80.10">
    <property type="entry name" value="Regulatory factor, effector binding domain"/>
    <property type="match status" value="1"/>
</dbReference>
<accession>A0A3N1HCU4</accession>
<dbReference type="InterPro" id="IPR011256">
    <property type="entry name" value="Reg_factor_effector_dom_sf"/>
</dbReference>
<comment type="caution">
    <text evidence="3">The sequence shown here is derived from an EMBL/GenBank/DDBJ whole genome shotgun (WGS) entry which is preliminary data.</text>
</comment>
<dbReference type="InterPro" id="IPR000551">
    <property type="entry name" value="MerR-type_HTH_dom"/>
</dbReference>
<name>A0A3N1HCU4_9PSEU</name>
<dbReference type="Proteomes" id="UP000268727">
    <property type="component" value="Unassembled WGS sequence"/>
</dbReference>
<dbReference type="PANTHER" id="PTHR30204">
    <property type="entry name" value="REDOX-CYCLING DRUG-SENSING TRANSCRIPTIONAL ACTIVATOR SOXR"/>
    <property type="match status" value="1"/>
</dbReference>
<dbReference type="EMBL" id="RJKM01000001">
    <property type="protein sequence ID" value="ROP40334.1"/>
    <property type="molecule type" value="Genomic_DNA"/>
</dbReference>
<organism evidence="3 4">
    <name type="scientific">Saccharothrix texasensis</name>
    <dbReference type="NCBI Taxonomy" id="103734"/>
    <lineage>
        <taxon>Bacteria</taxon>
        <taxon>Bacillati</taxon>
        <taxon>Actinomycetota</taxon>
        <taxon>Actinomycetes</taxon>
        <taxon>Pseudonocardiales</taxon>
        <taxon>Pseudonocardiaceae</taxon>
        <taxon>Saccharothrix</taxon>
    </lineage>
</organism>
<sequence>MARLPGTRLLGIGEFSRRSRLSVKALRLYERQGLLRPAEVDTGNGYRRYREDQLAAARLVALLRRLDMPLAVVARIVAAPEDVRADLVGGYWAEVEHRMAVRRGLAAHLRVMLSGGKGLLDMYEVKQREVPDQVVLTEQRHLLQPALVDWIDSSTGRLVKAAQDHGGVSGAVFVVYHGEVNEDSDGPVEACVPIDAAEPPDGVAARLEAAHREAYVRLTKAQVAFPQILSAYDAVATWIKENGHAIHDAPREVYFADFDAAGPDDEVCDVAFPMR</sequence>
<reference evidence="3 4" key="1">
    <citation type="submission" date="2018-11" db="EMBL/GenBank/DDBJ databases">
        <title>Sequencing the genomes of 1000 actinobacteria strains.</title>
        <authorList>
            <person name="Klenk H.-P."/>
        </authorList>
    </citation>
    <scope>NUCLEOTIDE SEQUENCE [LARGE SCALE GENOMIC DNA]</scope>
    <source>
        <strain evidence="3 4">DSM 44231</strain>
    </source>
</reference>
<dbReference type="SMART" id="SM00422">
    <property type="entry name" value="HTH_MERR"/>
    <property type="match status" value="1"/>
</dbReference>
<dbReference type="GO" id="GO:0003677">
    <property type="term" value="F:DNA binding"/>
    <property type="evidence" value="ECO:0007669"/>
    <property type="project" value="UniProtKB-KW"/>
</dbReference>
<evidence type="ECO:0000313" key="4">
    <source>
        <dbReference type="Proteomes" id="UP000268727"/>
    </source>
</evidence>
<dbReference type="AlphaFoldDB" id="A0A3N1HCU4"/>
<dbReference type="InterPro" id="IPR047057">
    <property type="entry name" value="MerR_fam"/>
</dbReference>
<dbReference type="Pfam" id="PF13411">
    <property type="entry name" value="MerR_1"/>
    <property type="match status" value="1"/>
</dbReference>
<evidence type="ECO:0000259" key="2">
    <source>
        <dbReference type="PROSITE" id="PS50937"/>
    </source>
</evidence>
<dbReference type="PROSITE" id="PS00552">
    <property type="entry name" value="HTH_MERR_1"/>
    <property type="match status" value="1"/>
</dbReference>
<dbReference type="InterPro" id="IPR009061">
    <property type="entry name" value="DNA-bd_dom_put_sf"/>
</dbReference>
<keyword evidence="1 3" id="KW-0238">DNA-binding</keyword>
<dbReference type="PANTHER" id="PTHR30204:SF97">
    <property type="entry name" value="MERR FAMILY REGULATORY PROTEIN"/>
    <property type="match status" value="1"/>
</dbReference>
<proteinExistence type="predicted"/>